<name>A0A4S2MHE1_OPIFE</name>
<reference evidence="1 2" key="1">
    <citation type="journal article" date="2019" name="BMC Genomics">
        <title>New insights from Opisthorchis felineus genome: update on genomics of the epidemiologically important liver flukes.</title>
        <authorList>
            <person name="Ershov N.I."/>
            <person name="Mordvinov V.A."/>
            <person name="Prokhortchouk E.B."/>
            <person name="Pakharukova M.Y."/>
            <person name="Gunbin K.V."/>
            <person name="Ustyantsev K."/>
            <person name="Genaev M.A."/>
            <person name="Blinov A.G."/>
            <person name="Mazur A."/>
            <person name="Boulygina E."/>
            <person name="Tsygankova S."/>
            <person name="Khrameeva E."/>
            <person name="Chekanov N."/>
            <person name="Fan G."/>
            <person name="Xiao A."/>
            <person name="Zhang H."/>
            <person name="Xu X."/>
            <person name="Yang H."/>
            <person name="Solovyev V."/>
            <person name="Lee S.M."/>
            <person name="Liu X."/>
            <person name="Afonnikov D.A."/>
            <person name="Skryabin K.G."/>
        </authorList>
    </citation>
    <scope>NUCLEOTIDE SEQUENCE [LARGE SCALE GENOMIC DNA]</scope>
    <source>
        <strain evidence="1">AK-0245</strain>
        <tissue evidence="1">Whole organism</tissue>
    </source>
</reference>
<dbReference type="EMBL" id="SJOL01002354">
    <property type="protein sequence ID" value="TGZ73858.1"/>
    <property type="molecule type" value="Genomic_DNA"/>
</dbReference>
<dbReference type="Proteomes" id="UP000308267">
    <property type="component" value="Unassembled WGS sequence"/>
</dbReference>
<dbReference type="AlphaFoldDB" id="A0A4S2MHE1"/>
<evidence type="ECO:0000313" key="1">
    <source>
        <dbReference type="EMBL" id="TGZ73858.1"/>
    </source>
</evidence>
<evidence type="ECO:0000313" key="2">
    <source>
        <dbReference type="Proteomes" id="UP000308267"/>
    </source>
</evidence>
<protein>
    <submittedName>
        <fullName evidence="1">Uncharacterized protein</fullName>
    </submittedName>
</protein>
<sequence length="117" mass="13435">MNSPELKKIKSAWRTSLQRTILFVPGIFSRKENLPIVTKLFRKPKSSYFVGNPLGCRSVRSVHRILLINVCGACSTFVRSLFKRASRFPLRHLNSVHLSDRETVTNPFMLLSLSFEL</sequence>
<proteinExistence type="predicted"/>
<comment type="caution">
    <text evidence="1">The sequence shown here is derived from an EMBL/GenBank/DDBJ whole genome shotgun (WGS) entry which is preliminary data.</text>
</comment>
<keyword evidence="2" id="KW-1185">Reference proteome</keyword>
<organism evidence="1 2">
    <name type="scientific">Opisthorchis felineus</name>
    <dbReference type="NCBI Taxonomy" id="147828"/>
    <lineage>
        <taxon>Eukaryota</taxon>
        <taxon>Metazoa</taxon>
        <taxon>Spiralia</taxon>
        <taxon>Lophotrochozoa</taxon>
        <taxon>Platyhelminthes</taxon>
        <taxon>Trematoda</taxon>
        <taxon>Digenea</taxon>
        <taxon>Opisthorchiida</taxon>
        <taxon>Opisthorchiata</taxon>
        <taxon>Opisthorchiidae</taxon>
        <taxon>Opisthorchis</taxon>
    </lineage>
</organism>
<gene>
    <name evidence="1" type="ORF">CRM22_001275</name>
</gene>
<accession>A0A4S2MHE1</accession>